<dbReference type="EMBL" id="JXTC01000285">
    <property type="protein sequence ID" value="PON70065.1"/>
    <property type="molecule type" value="Genomic_DNA"/>
</dbReference>
<keyword evidence="1" id="KW-1133">Transmembrane helix</keyword>
<comment type="caution">
    <text evidence="2">The sequence shown here is derived from an EMBL/GenBank/DDBJ whole genome shotgun (WGS) entry which is preliminary data.</text>
</comment>
<accession>A0A2P5D9U2</accession>
<evidence type="ECO:0000313" key="2">
    <source>
        <dbReference type="EMBL" id="PON70065.1"/>
    </source>
</evidence>
<organism evidence="2 3">
    <name type="scientific">Trema orientale</name>
    <name type="common">Charcoal tree</name>
    <name type="synonym">Celtis orientalis</name>
    <dbReference type="NCBI Taxonomy" id="63057"/>
    <lineage>
        <taxon>Eukaryota</taxon>
        <taxon>Viridiplantae</taxon>
        <taxon>Streptophyta</taxon>
        <taxon>Embryophyta</taxon>
        <taxon>Tracheophyta</taxon>
        <taxon>Spermatophyta</taxon>
        <taxon>Magnoliopsida</taxon>
        <taxon>eudicotyledons</taxon>
        <taxon>Gunneridae</taxon>
        <taxon>Pentapetalae</taxon>
        <taxon>rosids</taxon>
        <taxon>fabids</taxon>
        <taxon>Rosales</taxon>
        <taxon>Cannabaceae</taxon>
        <taxon>Trema</taxon>
    </lineage>
</organism>
<proteinExistence type="predicted"/>
<evidence type="ECO:0000256" key="1">
    <source>
        <dbReference type="SAM" id="Phobius"/>
    </source>
</evidence>
<keyword evidence="3" id="KW-1185">Reference proteome</keyword>
<reference evidence="3" key="1">
    <citation type="submission" date="2016-06" db="EMBL/GenBank/DDBJ databases">
        <title>Parallel loss of symbiosis genes in relatives of nitrogen-fixing non-legume Parasponia.</title>
        <authorList>
            <person name="Van Velzen R."/>
            <person name="Holmer R."/>
            <person name="Bu F."/>
            <person name="Rutten L."/>
            <person name="Van Zeijl A."/>
            <person name="Liu W."/>
            <person name="Santuari L."/>
            <person name="Cao Q."/>
            <person name="Sharma T."/>
            <person name="Shen D."/>
            <person name="Roswanjaya Y."/>
            <person name="Wardhani T."/>
            <person name="Kalhor M.S."/>
            <person name="Jansen J."/>
            <person name="Van den Hoogen J."/>
            <person name="Gungor B."/>
            <person name="Hartog M."/>
            <person name="Hontelez J."/>
            <person name="Verver J."/>
            <person name="Yang W.-C."/>
            <person name="Schijlen E."/>
            <person name="Repin R."/>
            <person name="Schilthuizen M."/>
            <person name="Schranz E."/>
            <person name="Heidstra R."/>
            <person name="Miyata K."/>
            <person name="Fedorova E."/>
            <person name="Kohlen W."/>
            <person name="Bisseling T."/>
            <person name="Smit S."/>
            <person name="Geurts R."/>
        </authorList>
    </citation>
    <scope>NUCLEOTIDE SEQUENCE [LARGE SCALE GENOMIC DNA]</scope>
    <source>
        <strain evidence="3">cv. RG33-2</strain>
    </source>
</reference>
<keyword evidence="1" id="KW-0812">Transmembrane</keyword>
<feature type="transmembrane region" description="Helical" evidence="1">
    <location>
        <begin position="36"/>
        <end position="54"/>
    </location>
</feature>
<gene>
    <name evidence="2" type="ORF">TorRG33x02_258190</name>
</gene>
<dbReference type="InParanoid" id="A0A2P5D9U2"/>
<sequence length="94" mass="11093">MNINCGEVLTKKKNDVTQKNDKQIHLTKSFLINQLIYIYFWGFVFVFLRELLGLKEWKMQITRIRIPVPGKTVIRFGLPRRRIDTDALQARSNG</sequence>
<keyword evidence="1" id="KW-0472">Membrane</keyword>
<evidence type="ECO:0000313" key="3">
    <source>
        <dbReference type="Proteomes" id="UP000237000"/>
    </source>
</evidence>
<dbReference type="AlphaFoldDB" id="A0A2P5D9U2"/>
<name>A0A2P5D9U2_TREOI</name>
<dbReference type="Proteomes" id="UP000237000">
    <property type="component" value="Unassembled WGS sequence"/>
</dbReference>
<protein>
    <submittedName>
        <fullName evidence="2">Uncharacterized protein</fullName>
    </submittedName>
</protein>